<dbReference type="SMART" id="SM00421">
    <property type="entry name" value="HTH_LUXR"/>
    <property type="match status" value="1"/>
</dbReference>
<dbReference type="CDD" id="cd06170">
    <property type="entry name" value="LuxR_C_like"/>
    <property type="match status" value="1"/>
</dbReference>
<evidence type="ECO:0000259" key="3">
    <source>
        <dbReference type="PROSITE" id="PS50043"/>
    </source>
</evidence>
<evidence type="ECO:0000256" key="2">
    <source>
        <dbReference type="SAM" id="MobiDB-lite"/>
    </source>
</evidence>
<dbReference type="InterPro" id="IPR016032">
    <property type="entry name" value="Sig_transdc_resp-reg_C-effctor"/>
</dbReference>
<dbReference type="EMBL" id="JACCCV010000001">
    <property type="protein sequence ID" value="NYF52060.1"/>
    <property type="molecule type" value="Genomic_DNA"/>
</dbReference>
<dbReference type="GO" id="GO:0003677">
    <property type="term" value="F:DNA binding"/>
    <property type="evidence" value="ECO:0007669"/>
    <property type="project" value="UniProtKB-KW"/>
</dbReference>
<dbReference type="InterPro" id="IPR000792">
    <property type="entry name" value="Tscrpt_reg_LuxR_C"/>
</dbReference>
<dbReference type="Gene3D" id="3.40.50.2300">
    <property type="match status" value="1"/>
</dbReference>
<dbReference type="GO" id="GO:0006355">
    <property type="term" value="P:regulation of DNA-templated transcription"/>
    <property type="evidence" value="ECO:0007669"/>
    <property type="project" value="InterPro"/>
</dbReference>
<dbReference type="PANTHER" id="PTHR43214:SF43">
    <property type="entry name" value="TWO-COMPONENT RESPONSE REGULATOR"/>
    <property type="match status" value="1"/>
</dbReference>
<evidence type="ECO:0000256" key="1">
    <source>
        <dbReference type="ARBA" id="ARBA00023125"/>
    </source>
</evidence>
<organism evidence="4 5">
    <name type="scientific">Tunturiibacter lichenicola</name>
    <dbReference type="NCBI Taxonomy" id="2051959"/>
    <lineage>
        <taxon>Bacteria</taxon>
        <taxon>Pseudomonadati</taxon>
        <taxon>Acidobacteriota</taxon>
        <taxon>Terriglobia</taxon>
        <taxon>Terriglobales</taxon>
        <taxon>Acidobacteriaceae</taxon>
        <taxon>Tunturiibacter</taxon>
    </lineage>
</organism>
<gene>
    <name evidence="4" type="ORF">HDF12_002425</name>
</gene>
<name>A0A7Y9NMF2_9BACT</name>
<dbReference type="PRINTS" id="PR00038">
    <property type="entry name" value="HTHLUXR"/>
</dbReference>
<accession>A0A7Y9NMF2</accession>
<evidence type="ECO:0000313" key="5">
    <source>
        <dbReference type="Proteomes" id="UP000534186"/>
    </source>
</evidence>
<feature type="region of interest" description="Disordered" evidence="2">
    <location>
        <begin position="230"/>
        <end position="251"/>
    </location>
</feature>
<dbReference type="AlphaFoldDB" id="A0A7Y9NMF2"/>
<evidence type="ECO:0000313" key="4">
    <source>
        <dbReference type="EMBL" id="NYF52060.1"/>
    </source>
</evidence>
<proteinExistence type="predicted"/>
<dbReference type="PANTHER" id="PTHR43214">
    <property type="entry name" value="TWO-COMPONENT RESPONSE REGULATOR"/>
    <property type="match status" value="1"/>
</dbReference>
<dbReference type="SUPFAM" id="SSF46894">
    <property type="entry name" value="C-terminal effector domain of the bipartite response regulators"/>
    <property type="match status" value="1"/>
</dbReference>
<keyword evidence="1 4" id="KW-0238">DNA-binding</keyword>
<comment type="caution">
    <text evidence="4">The sequence shown here is derived from an EMBL/GenBank/DDBJ whole genome shotgun (WGS) entry which is preliminary data.</text>
</comment>
<protein>
    <submittedName>
        <fullName evidence="4">DNA-binding NarL/FixJ family response regulator</fullName>
    </submittedName>
</protein>
<reference evidence="4 5" key="1">
    <citation type="submission" date="2020-07" db="EMBL/GenBank/DDBJ databases">
        <title>Genomic Encyclopedia of Type Strains, Phase IV (KMG-V): Genome sequencing to study the core and pangenomes of soil and plant-associated prokaryotes.</title>
        <authorList>
            <person name="Whitman W."/>
        </authorList>
    </citation>
    <scope>NUCLEOTIDE SEQUENCE [LARGE SCALE GENOMIC DNA]</scope>
    <source>
        <strain evidence="4 5">M8UP30</strain>
    </source>
</reference>
<dbReference type="PROSITE" id="PS50043">
    <property type="entry name" value="HTH_LUXR_2"/>
    <property type="match status" value="1"/>
</dbReference>
<feature type="domain" description="HTH luxR-type" evidence="3">
    <location>
        <begin position="162"/>
        <end position="227"/>
    </location>
</feature>
<sequence length="251" mass="27766">MKRVTESNTSPDVIKVIVANLPVMLCELLQGAFEAVRDIEIVTPINDVQHLLSATRPIPADVILIGSSRMDNTPGAVSILQSLPDFYKSARVVVLTQDPDYAEVISLFRAGAKGIFGSADLRFELLCKCIRCVHQGQIWAKNELLAHLVSSLSHPRSTNVIDRHGKPLLTTREQQVLHLLSDGLSNSELATVLKLSEHTIKNHLFRIYDKLGVSNRMEAVLYALTPRDTHPIQHRPTHPPASNKIAIIKTA</sequence>
<dbReference type="InterPro" id="IPR039420">
    <property type="entry name" value="WalR-like"/>
</dbReference>
<dbReference type="Pfam" id="PF00196">
    <property type="entry name" value="GerE"/>
    <property type="match status" value="1"/>
</dbReference>
<dbReference type="Proteomes" id="UP000534186">
    <property type="component" value="Unassembled WGS sequence"/>
</dbReference>